<dbReference type="PANTHER" id="PTHR13387:SF9">
    <property type="entry name" value="PROTEIN HGH1 HOMOLOG"/>
    <property type="match status" value="1"/>
</dbReference>
<dbReference type="Pfam" id="PF04063">
    <property type="entry name" value="DUF383"/>
    <property type="match status" value="1"/>
</dbReference>
<dbReference type="PANTHER" id="PTHR13387">
    <property type="entry name" value="PROTEIN HGH1 HOMOLOG"/>
    <property type="match status" value="1"/>
</dbReference>
<dbReference type="Pfam" id="PF04064">
    <property type="entry name" value="DUF384"/>
    <property type="match status" value="1"/>
</dbReference>
<evidence type="ECO:0000256" key="2">
    <source>
        <dbReference type="ARBA" id="ARBA00014076"/>
    </source>
</evidence>
<dbReference type="Proteomes" id="UP000268823">
    <property type="component" value="Unassembled WGS sequence"/>
</dbReference>
<proteinExistence type="inferred from homology"/>
<dbReference type="VEuPathDB" id="FungiDB:BTJ68_02021"/>
<evidence type="ECO:0000259" key="5">
    <source>
        <dbReference type="Pfam" id="PF04064"/>
    </source>
</evidence>
<feature type="compositionally biased region" description="Acidic residues" evidence="3">
    <location>
        <begin position="362"/>
        <end position="374"/>
    </location>
</feature>
<dbReference type="InterPro" id="IPR007205">
    <property type="entry name" value="Protein_HGH1_N"/>
</dbReference>
<comment type="caution">
    <text evidence="6">The sequence shown here is derived from an EMBL/GenBank/DDBJ whole genome shotgun (WGS) entry which is preliminary data.</text>
</comment>
<dbReference type="InterPro" id="IPR016024">
    <property type="entry name" value="ARM-type_fold"/>
</dbReference>
<evidence type="ECO:0000259" key="4">
    <source>
        <dbReference type="Pfam" id="PF04063"/>
    </source>
</evidence>
<dbReference type="InterPro" id="IPR011989">
    <property type="entry name" value="ARM-like"/>
</dbReference>
<dbReference type="EMBL" id="QWIR01000016">
    <property type="protein sequence ID" value="RMY94059.1"/>
    <property type="molecule type" value="Genomic_DNA"/>
</dbReference>
<name>A0A3M7FYV8_HORWE</name>
<dbReference type="OrthoDB" id="338814at2759"/>
<sequence>MPTELEEADWYAPRGFPSKSIFRLLTIAIAAENLVGYSSAQPSLFKRNQLEPVKDLKMLIRDYTPIAKNVLTMLINISDDAEVVKSLTGDDQFLESLLRRVTDANHKNADEHCMLLANMAKSDSITKLLTMKREIPKPLSTSPIAIDQLLDCFVKGADGSYNKHGANYDYLSYLFADLAKHEKGRQHFLSPRKEDEGIVPLTKLVVFTEHPATIRRRGVANTIKNSCFDVSAHARLLADQSEEGGIGLLGYLLLPLMGNEEYSDEDTEGMLDECQLLSPDKEREKQADIICTHLDTLLLLTTTKEGRERMRAVKVYPIIRELHSHHENQDVKDAVDRLVQVLMRDEEGEGQQQDGQPKVQELPEDEDDQIVEVV</sequence>
<dbReference type="AlphaFoldDB" id="A0A3M7FYV8"/>
<dbReference type="Gene3D" id="1.25.10.10">
    <property type="entry name" value="Leucine-rich Repeat Variant"/>
    <property type="match status" value="1"/>
</dbReference>
<dbReference type="InterPro" id="IPR007206">
    <property type="entry name" value="Protein_HGH1_C"/>
</dbReference>
<protein>
    <recommendedName>
        <fullName evidence="2">Protein HGH1 homolog</fullName>
    </recommendedName>
</protein>
<gene>
    <name evidence="6" type="ORF">D0861_01575</name>
</gene>
<comment type="similarity">
    <text evidence="1">Belongs to the HGH1 family.</text>
</comment>
<dbReference type="InterPro" id="IPR039717">
    <property type="entry name" value="Hgh1"/>
</dbReference>
<reference evidence="6 7" key="1">
    <citation type="journal article" date="2018" name="BMC Genomics">
        <title>Genomic evidence for intraspecific hybridization in a clonal and extremely halotolerant yeast.</title>
        <authorList>
            <person name="Gostincar C."/>
            <person name="Stajich J.E."/>
            <person name="Zupancic J."/>
            <person name="Zalar P."/>
            <person name="Gunde-Cimerman N."/>
        </authorList>
    </citation>
    <scope>NUCLEOTIDE SEQUENCE [LARGE SCALE GENOMIC DNA]</scope>
    <source>
        <strain evidence="6 7">EXF-2788</strain>
    </source>
</reference>
<feature type="region of interest" description="Disordered" evidence="3">
    <location>
        <begin position="345"/>
        <end position="374"/>
    </location>
</feature>
<dbReference type="SUPFAM" id="SSF48371">
    <property type="entry name" value="ARM repeat"/>
    <property type="match status" value="1"/>
</dbReference>
<evidence type="ECO:0000313" key="7">
    <source>
        <dbReference type="Proteomes" id="UP000268823"/>
    </source>
</evidence>
<organism evidence="6 7">
    <name type="scientific">Hortaea werneckii</name>
    <name type="common">Black yeast</name>
    <name type="synonym">Cladosporium werneckii</name>
    <dbReference type="NCBI Taxonomy" id="91943"/>
    <lineage>
        <taxon>Eukaryota</taxon>
        <taxon>Fungi</taxon>
        <taxon>Dikarya</taxon>
        <taxon>Ascomycota</taxon>
        <taxon>Pezizomycotina</taxon>
        <taxon>Dothideomycetes</taxon>
        <taxon>Dothideomycetidae</taxon>
        <taxon>Mycosphaerellales</taxon>
        <taxon>Teratosphaeriaceae</taxon>
        <taxon>Hortaea</taxon>
    </lineage>
</organism>
<feature type="domain" description="Protein HGH1 C-terminal" evidence="5">
    <location>
        <begin position="296"/>
        <end position="350"/>
    </location>
</feature>
<evidence type="ECO:0000256" key="3">
    <source>
        <dbReference type="SAM" id="MobiDB-lite"/>
    </source>
</evidence>
<evidence type="ECO:0000256" key="1">
    <source>
        <dbReference type="ARBA" id="ARBA00006712"/>
    </source>
</evidence>
<feature type="domain" description="Protein HGH1 N-terminal" evidence="4">
    <location>
        <begin position="101"/>
        <end position="291"/>
    </location>
</feature>
<evidence type="ECO:0000313" key="6">
    <source>
        <dbReference type="EMBL" id="RMY94059.1"/>
    </source>
</evidence>
<accession>A0A3M7FYV8</accession>